<dbReference type="InterPro" id="IPR039910">
    <property type="entry name" value="D15-like"/>
</dbReference>
<feature type="domain" description="Bacterial surface antigen (D15)" evidence="6">
    <location>
        <begin position="171"/>
        <end position="512"/>
    </location>
</feature>
<proteinExistence type="inferred from homology"/>
<reference evidence="7 8" key="1">
    <citation type="journal article" date="2018" name="BMC Genomics">
        <title>Comparative genome analyses reveal sequence features reflecting distinct modes of host-adaptation between dicot and monocot powdery mildew.</title>
        <authorList>
            <person name="Wu Y."/>
            <person name="Ma X."/>
            <person name="Pan Z."/>
            <person name="Kale S.D."/>
            <person name="Song Y."/>
            <person name="King H."/>
            <person name="Zhang Q."/>
            <person name="Presley C."/>
            <person name="Deng X."/>
            <person name="Wei C.I."/>
            <person name="Xiao S."/>
        </authorList>
    </citation>
    <scope>NUCLEOTIDE SEQUENCE [LARGE SCALE GENOMIC DNA]</scope>
    <source>
        <strain evidence="7">UMSG2</strain>
    </source>
</reference>
<dbReference type="Pfam" id="PF01103">
    <property type="entry name" value="Omp85"/>
    <property type="match status" value="1"/>
</dbReference>
<name>A0A420I111_9PEZI</name>
<dbReference type="Proteomes" id="UP000286134">
    <property type="component" value="Unassembled WGS sequence"/>
</dbReference>
<sequence length="513" mass="56049">MADSISQNELFESLRKQVDHSKLEEQTKLVTDRKTSSYAKAQERLKELVANNSTLPVHISSIQVLGATHTRQSFLDGLLHPIVKEKKNVPLTLSEALQEAHTVADKLSRFGIYNPQILTSFDCSEKPCPTSTPIPIDIYFNAKERGRISLKTGTDLGNAEGSAYGNLTWRNIFGGAESLNLNASAGTRTRSAYQATFDTPLLSDPDKKIGVDIFTSSTLKPWASHEEVNKGIGARYNWVSKNGARHQIGYTGLWRQITGLTTDASRTIRHEAGDSVKSSISHIWMSDHRDHPLQPTRGYLLKSISEIAGWGPLQGDVAFLKTEIESAFALPLRIPGIKGDSGISFTNGFRAGVLYPLPIGFGNEPVPSRINDRFLLGGPTDVRGFKISGLGPRDGQDSVGGDVYAAASANLLMPFPNIGKDSPLRFQIFANAGRLSALSGEKSEKQNQPNNRKNLLNTISELTSGYPSLAAGVGVVYMHPVARFELNFCLPFVIRKGEEIRKGLQFGVGINFL</sequence>
<evidence type="ECO:0000259" key="6">
    <source>
        <dbReference type="Pfam" id="PF01103"/>
    </source>
</evidence>
<accession>A0A420I111</accession>
<keyword evidence="4" id="KW-0812">Transmembrane</keyword>
<keyword evidence="3" id="KW-1134">Transmembrane beta strand</keyword>
<dbReference type="FunFam" id="2.40.160.50:FF:000008">
    <property type="entry name" value="Mitochondrial outer membrane beta-barrel protein Tob55"/>
    <property type="match status" value="1"/>
</dbReference>
<dbReference type="InterPro" id="IPR000184">
    <property type="entry name" value="Bac_surfAg_D15"/>
</dbReference>
<dbReference type="AlphaFoldDB" id="A0A420I111"/>
<evidence type="ECO:0000256" key="2">
    <source>
        <dbReference type="ARBA" id="ARBA00010913"/>
    </source>
</evidence>
<comment type="similarity">
    <text evidence="2">Belongs to the SAM50/omp85 family.</text>
</comment>
<evidence type="ECO:0000313" key="7">
    <source>
        <dbReference type="EMBL" id="RKF63365.1"/>
    </source>
</evidence>
<dbReference type="EMBL" id="MCFK01002597">
    <property type="protein sequence ID" value="RKF63365.1"/>
    <property type="molecule type" value="Genomic_DNA"/>
</dbReference>
<evidence type="ECO:0000256" key="4">
    <source>
        <dbReference type="ARBA" id="ARBA00022692"/>
    </source>
</evidence>
<dbReference type="GO" id="GO:0045040">
    <property type="term" value="P:protein insertion into mitochondrial outer membrane"/>
    <property type="evidence" value="ECO:0007669"/>
    <property type="project" value="TreeGrafter"/>
</dbReference>
<organism evidence="7 8">
    <name type="scientific">Erysiphe neolycopersici</name>
    <dbReference type="NCBI Taxonomy" id="212602"/>
    <lineage>
        <taxon>Eukaryota</taxon>
        <taxon>Fungi</taxon>
        <taxon>Dikarya</taxon>
        <taxon>Ascomycota</taxon>
        <taxon>Pezizomycotina</taxon>
        <taxon>Leotiomycetes</taxon>
        <taxon>Erysiphales</taxon>
        <taxon>Erysiphaceae</taxon>
        <taxon>Erysiphe</taxon>
    </lineage>
</organism>
<dbReference type="Gene3D" id="2.40.160.50">
    <property type="entry name" value="membrane protein fhac: a member of the omp85/tpsb transporter family"/>
    <property type="match status" value="1"/>
</dbReference>
<evidence type="ECO:0000313" key="8">
    <source>
        <dbReference type="Proteomes" id="UP000286134"/>
    </source>
</evidence>
<protein>
    <submittedName>
        <fullName evidence="7">SAM50-like protein SPAC17C9.06</fullName>
    </submittedName>
</protein>
<dbReference type="OrthoDB" id="1724197at2759"/>
<evidence type="ECO:0000256" key="1">
    <source>
        <dbReference type="ARBA" id="ARBA00004374"/>
    </source>
</evidence>
<keyword evidence="8" id="KW-1185">Reference proteome</keyword>
<dbReference type="PANTHER" id="PTHR12815:SF18">
    <property type="entry name" value="SORTING AND ASSEMBLY MACHINERY COMPONENT 50 HOMOLOG"/>
    <property type="match status" value="1"/>
</dbReference>
<comment type="subcellular location">
    <subcellularLocation>
        <location evidence="1">Mitochondrion outer membrane</location>
        <topology evidence="1">Multi-pass membrane protein</topology>
    </subcellularLocation>
</comment>
<gene>
    <name evidence="7" type="ORF">OnM2_025058</name>
</gene>
<keyword evidence="5" id="KW-0472">Membrane</keyword>
<dbReference type="GO" id="GO:0005741">
    <property type="term" value="C:mitochondrial outer membrane"/>
    <property type="evidence" value="ECO:0007669"/>
    <property type="project" value="UniProtKB-SubCell"/>
</dbReference>
<evidence type="ECO:0000256" key="5">
    <source>
        <dbReference type="ARBA" id="ARBA00023136"/>
    </source>
</evidence>
<evidence type="ECO:0000256" key="3">
    <source>
        <dbReference type="ARBA" id="ARBA00022452"/>
    </source>
</evidence>
<dbReference type="PANTHER" id="PTHR12815">
    <property type="entry name" value="SORTING AND ASSEMBLY MACHINERY SAMM50 PROTEIN FAMILY MEMBER"/>
    <property type="match status" value="1"/>
</dbReference>
<comment type="caution">
    <text evidence="7">The sequence shown here is derived from an EMBL/GenBank/DDBJ whole genome shotgun (WGS) entry which is preliminary data.</text>
</comment>
<dbReference type="STRING" id="212602.A0A420I111"/>